<evidence type="ECO:0000256" key="1">
    <source>
        <dbReference type="SAM" id="SignalP"/>
    </source>
</evidence>
<evidence type="ECO:0000313" key="2">
    <source>
        <dbReference type="EMBL" id="MDT7832492.1"/>
    </source>
</evidence>
<evidence type="ECO:0000313" key="3">
    <source>
        <dbReference type="Proteomes" id="UP001257277"/>
    </source>
</evidence>
<protein>
    <submittedName>
        <fullName evidence="2">DUF3179 domain-containing protein</fullName>
    </submittedName>
</protein>
<dbReference type="EMBL" id="JAVTTO010000003">
    <property type="protein sequence ID" value="MDT7832492.1"/>
    <property type="molecule type" value="Genomic_DNA"/>
</dbReference>
<feature type="chain" id="PRO_5045135682" evidence="1">
    <location>
        <begin position="24"/>
        <end position="365"/>
    </location>
</feature>
<name>A0ABU3LFK1_9FLAO</name>
<accession>A0ABU3LFK1</accession>
<organism evidence="2 3">
    <name type="scientific">Asprobacillus argus</name>
    <dbReference type="NCBI Taxonomy" id="3076534"/>
    <lineage>
        <taxon>Bacteria</taxon>
        <taxon>Pseudomonadati</taxon>
        <taxon>Bacteroidota</taxon>
        <taxon>Flavobacteriia</taxon>
        <taxon>Flavobacteriales</taxon>
        <taxon>Flavobacteriaceae</taxon>
        <taxon>Asprobacillus</taxon>
    </lineage>
</organism>
<gene>
    <name evidence="2" type="ORF">RQM59_08880</name>
</gene>
<proteinExistence type="predicted"/>
<dbReference type="InterPro" id="IPR021516">
    <property type="entry name" value="DUF3179"/>
</dbReference>
<dbReference type="Pfam" id="PF11376">
    <property type="entry name" value="DUF3179"/>
    <property type="match status" value="1"/>
</dbReference>
<dbReference type="Proteomes" id="UP001257277">
    <property type="component" value="Unassembled WGS sequence"/>
</dbReference>
<keyword evidence="1" id="KW-0732">Signal</keyword>
<comment type="caution">
    <text evidence="2">The sequence shown here is derived from an EMBL/GenBank/DDBJ whole genome shotgun (WGS) entry which is preliminary data.</text>
</comment>
<sequence>MKTRLTYYLMALLTIYACSSGGSDDGTAGGGNSGGGNSGGGNNTNFWSIPVNKVIDGGPGRDGIPSIDAPIFFEANNPVVNTYMLPNDLVIGIIKGGEARAYPHRILDWHEVVNDEIGGEKFTLNYCPLTGSAFSWESKVGGIETTFGVSGLLYNTNLILYDRLTESNWSQLTLECVNGESIGEVPRNQEILETNWDTWKTMYPNTKVLANEQNLNRNYNSYPYGPYRTDQDFFLFPLDPLNPALPNKQRVHAVLISNLSKAYTFDKFVGGKAVKDGFGGKNVLVVGNEHIINSFELNTSQNNLTFTYNFNGSGSFFTDNEGNKWLITGEAIEGPRAGQKLKVTKSFNSYWFALALFYPNPIIYN</sequence>
<keyword evidence="3" id="KW-1185">Reference proteome</keyword>
<feature type="signal peptide" evidence="1">
    <location>
        <begin position="1"/>
        <end position="23"/>
    </location>
</feature>
<reference evidence="2 3" key="1">
    <citation type="submission" date="2023-09" db="EMBL/GenBank/DDBJ databases">
        <title>Novel taxa isolated from Blanes Bay.</title>
        <authorList>
            <person name="Rey-Velasco X."/>
            <person name="Lucena T."/>
        </authorList>
    </citation>
    <scope>NUCLEOTIDE SEQUENCE [LARGE SCALE GENOMIC DNA]</scope>
    <source>
        <strain evidence="2 3">S356</strain>
    </source>
</reference>
<dbReference type="PROSITE" id="PS51257">
    <property type="entry name" value="PROKAR_LIPOPROTEIN"/>
    <property type="match status" value="1"/>
</dbReference>
<dbReference type="RefSeq" id="WP_349241752.1">
    <property type="nucleotide sequence ID" value="NZ_JAVTTO010000003.1"/>
</dbReference>